<dbReference type="EMBL" id="FQXM01000004">
    <property type="protein sequence ID" value="SHH37666.1"/>
    <property type="molecule type" value="Genomic_DNA"/>
</dbReference>
<feature type="binding site" evidence="8">
    <location>
        <begin position="209"/>
        <end position="210"/>
    </location>
    <ligand>
        <name>substrate</name>
    </ligand>
</feature>
<feature type="active site" description="Proton acceptor" evidence="8">
    <location>
        <position position="218"/>
    </location>
</feature>
<evidence type="ECO:0000256" key="3">
    <source>
        <dbReference type="ARBA" id="ARBA00013080"/>
    </source>
</evidence>
<feature type="binding site" evidence="8">
    <location>
        <position position="11"/>
    </location>
    <ligand>
        <name>substrate</name>
    </ligand>
</feature>
<dbReference type="PROSITE" id="PS01326">
    <property type="entry name" value="DAP_EPIMERASE"/>
    <property type="match status" value="1"/>
</dbReference>
<dbReference type="SUPFAM" id="SSF54506">
    <property type="entry name" value="Diaminopimelate epimerase-like"/>
    <property type="match status" value="2"/>
</dbReference>
<comment type="pathway">
    <text evidence="1 8">Amino-acid biosynthesis; L-lysine biosynthesis via DAP pathway; DL-2,6-diaminopimelate from LL-2,6-diaminopimelate: step 1/1.</text>
</comment>
<dbReference type="Gene3D" id="3.10.310.10">
    <property type="entry name" value="Diaminopimelate Epimerase, Chain A, domain 1"/>
    <property type="match status" value="2"/>
</dbReference>
<dbReference type="GO" id="GO:0008837">
    <property type="term" value="F:diaminopimelate epimerase activity"/>
    <property type="evidence" value="ECO:0007669"/>
    <property type="project" value="UniProtKB-UniRule"/>
</dbReference>
<name>A0A1M5SGM1_9CLOT</name>
<feature type="site" description="Could be important to modulate the pK values of the two catalytic cysteine residues" evidence="8">
    <location>
        <position position="209"/>
    </location>
</feature>
<keyword evidence="4 8" id="KW-0028">Amino-acid biosynthesis</keyword>
<evidence type="ECO:0000256" key="5">
    <source>
        <dbReference type="ARBA" id="ARBA00023154"/>
    </source>
</evidence>
<dbReference type="AlphaFoldDB" id="A0A1M5SGM1"/>
<organism evidence="10 11">
    <name type="scientific">Clostridium grantii DSM 8605</name>
    <dbReference type="NCBI Taxonomy" id="1121316"/>
    <lineage>
        <taxon>Bacteria</taxon>
        <taxon>Bacillati</taxon>
        <taxon>Bacillota</taxon>
        <taxon>Clostridia</taxon>
        <taxon>Eubacteriales</taxon>
        <taxon>Clostridiaceae</taxon>
        <taxon>Clostridium</taxon>
    </lineage>
</organism>
<sequence>MRFTKIHGTGNDFVLITDLNNDFVGKEKDLAEKICHRRFGVGADGVIFVRNSSIADTQMVIYNSDGSYAEMCGNGIRCFAKYVYDNKIVRKDEITIETGDGIKIAYLNLENEKVTGVKIDMGTYTFEPSKIPVNSNDKVIDFELKENDKIYKVTTLLLGVPHTIIFGELDNIDVNEGKAVEFNELYPARTNVNFCEVVHPGFVKVKTWERGAGPTMACGTGSCAAVVVANMFGKTDNVVKVSVPGGEMIIELTEDKRVFMTGPAVTVFEGEM</sequence>
<accession>A0A1M5SGM1</accession>
<dbReference type="Proteomes" id="UP000184447">
    <property type="component" value="Unassembled WGS sequence"/>
</dbReference>
<evidence type="ECO:0000256" key="7">
    <source>
        <dbReference type="ARBA" id="ARBA00051712"/>
    </source>
</evidence>
<evidence type="ECO:0000313" key="11">
    <source>
        <dbReference type="Proteomes" id="UP000184447"/>
    </source>
</evidence>
<comment type="catalytic activity">
    <reaction evidence="7 8">
        <text>(2S,6S)-2,6-diaminopimelate = meso-2,6-diaminopimelate</text>
        <dbReference type="Rhea" id="RHEA:15393"/>
        <dbReference type="ChEBI" id="CHEBI:57609"/>
        <dbReference type="ChEBI" id="CHEBI:57791"/>
        <dbReference type="EC" id="5.1.1.7"/>
    </reaction>
</comment>
<dbReference type="PANTHER" id="PTHR31689:SF0">
    <property type="entry name" value="DIAMINOPIMELATE EPIMERASE"/>
    <property type="match status" value="1"/>
</dbReference>
<gene>
    <name evidence="8" type="primary">dapF</name>
    <name evidence="10" type="ORF">SAMN02745207_00927</name>
</gene>
<dbReference type="RefSeq" id="WP_073337257.1">
    <property type="nucleotide sequence ID" value="NZ_FQXM01000004.1"/>
</dbReference>
<dbReference type="GO" id="GO:0005829">
    <property type="term" value="C:cytosol"/>
    <property type="evidence" value="ECO:0007669"/>
    <property type="project" value="TreeGrafter"/>
</dbReference>
<feature type="active site" description="Proton donor" evidence="8">
    <location>
        <position position="72"/>
    </location>
</feature>
<protein>
    <recommendedName>
        <fullName evidence="3 8">Diaminopimelate epimerase</fullName>
        <shortName evidence="8">DAP epimerase</shortName>
        <ecNumber evidence="3 8">5.1.1.7</ecNumber>
    </recommendedName>
    <alternativeName>
        <fullName evidence="8">PLP-independent amino acid racemase</fullName>
    </alternativeName>
</protein>
<feature type="site" description="Could be important to modulate the pK values of the two catalytic cysteine residues" evidence="8">
    <location>
        <position position="162"/>
    </location>
</feature>
<evidence type="ECO:0000256" key="1">
    <source>
        <dbReference type="ARBA" id="ARBA00005196"/>
    </source>
</evidence>
<dbReference type="STRING" id="1121316.SAMN02745207_00927"/>
<dbReference type="PANTHER" id="PTHR31689">
    <property type="entry name" value="DIAMINOPIMELATE EPIMERASE, CHLOROPLASTIC"/>
    <property type="match status" value="1"/>
</dbReference>
<feature type="binding site" evidence="8">
    <location>
        <begin position="73"/>
        <end position="74"/>
    </location>
    <ligand>
        <name>substrate</name>
    </ligand>
</feature>
<evidence type="ECO:0000256" key="8">
    <source>
        <dbReference type="HAMAP-Rule" id="MF_00197"/>
    </source>
</evidence>
<keyword evidence="11" id="KW-1185">Reference proteome</keyword>
<keyword evidence="8" id="KW-0963">Cytoplasm</keyword>
<evidence type="ECO:0000313" key="10">
    <source>
        <dbReference type="EMBL" id="SHH37666.1"/>
    </source>
</evidence>
<dbReference type="EC" id="5.1.1.7" evidence="3 8"/>
<evidence type="ECO:0000256" key="2">
    <source>
        <dbReference type="ARBA" id="ARBA00010219"/>
    </source>
</evidence>
<feature type="binding site" evidence="8">
    <location>
        <position position="191"/>
    </location>
    <ligand>
        <name>substrate</name>
    </ligand>
</feature>
<dbReference type="UniPathway" id="UPA00034">
    <property type="reaction ID" value="UER00025"/>
</dbReference>
<dbReference type="NCBIfam" id="TIGR00652">
    <property type="entry name" value="DapF"/>
    <property type="match status" value="1"/>
</dbReference>
<feature type="active site" evidence="9">
    <location>
        <position position="72"/>
    </location>
</feature>
<keyword evidence="6 8" id="KW-0413">Isomerase</keyword>
<comment type="subcellular location">
    <subcellularLocation>
        <location evidence="8">Cytoplasm</location>
    </subcellularLocation>
</comment>
<comment type="subunit">
    <text evidence="8">Homodimer.</text>
</comment>
<dbReference type="InterPro" id="IPR018510">
    <property type="entry name" value="DAP_epimerase_AS"/>
</dbReference>
<dbReference type="Pfam" id="PF01678">
    <property type="entry name" value="DAP_epimerase"/>
    <property type="match status" value="2"/>
</dbReference>
<dbReference type="HAMAP" id="MF_00197">
    <property type="entry name" value="DAP_epimerase"/>
    <property type="match status" value="1"/>
</dbReference>
<dbReference type="GO" id="GO:0009089">
    <property type="term" value="P:lysine biosynthetic process via diaminopimelate"/>
    <property type="evidence" value="ECO:0007669"/>
    <property type="project" value="UniProtKB-UniRule"/>
</dbReference>
<proteinExistence type="inferred from homology"/>
<comment type="function">
    <text evidence="8">Catalyzes the stereoinversion of LL-2,6-diaminopimelate (L,L-DAP) to meso-diaminopimelate (meso-DAP), a precursor of L-lysine and an essential component of the bacterial peptidoglycan.</text>
</comment>
<evidence type="ECO:0000256" key="9">
    <source>
        <dbReference type="PROSITE-ProRule" id="PRU10125"/>
    </source>
</evidence>
<keyword evidence="5 8" id="KW-0457">Lysine biosynthesis</keyword>
<evidence type="ECO:0000256" key="6">
    <source>
        <dbReference type="ARBA" id="ARBA00023235"/>
    </source>
</evidence>
<comment type="similarity">
    <text evidence="2 8">Belongs to the diaminopimelate epimerase family.</text>
</comment>
<feature type="binding site" evidence="8">
    <location>
        <begin position="219"/>
        <end position="220"/>
    </location>
    <ligand>
        <name>substrate</name>
    </ligand>
</feature>
<dbReference type="OrthoDB" id="9805408at2"/>
<reference evidence="10 11" key="1">
    <citation type="submission" date="2016-11" db="EMBL/GenBank/DDBJ databases">
        <authorList>
            <person name="Jaros S."/>
            <person name="Januszkiewicz K."/>
            <person name="Wedrychowicz H."/>
        </authorList>
    </citation>
    <scope>NUCLEOTIDE SEQUENCE [LARGE SCALE GENOMIC DNA]</scope>
    <source>
        <strain evidence="10 11">DSM 8605</strain>
    </source>
</reference>
<evidence type="ECO:0000256" key="4">
    <source>
        <dbReference type="ARBA" id="ARBA00022605"/>
    </source>
</evidence>
<comment type="caution">
    <text evidence="8">Lacks conserved residue(s) required for the propagation of feature annotation.</text>
</comment>
<dbReference type="InterPro" id="IPR001653">
    <property type="entry name" value="DAP_epimerase_DapF"/>
</dbReference>
<feature type="binding site" evidence="8">
    <location>
        <position position="63"/>
    </location>
    <ligand>
        <name>substrate</name>
    </ligand>
</feature>